<evidence type="ECO:0000259" key="2">
    <source>
        <dbReference type="Pfam" id="PF00173"/>
    </source>
</evidence>
<dbReference type="Pfam" id="PF00487">
    <property type="entry name" value="FA_desaturase"/>
    <property type="match status" value="1"/>
</dbReference>
<dbReference type="InterPro" id="IPR036400">
    <property type="entry name" value="Cyt_B5-like_heme/steroid_sf"/>
</dbReference>
<keyword evidence="1" id="KW-0472">Membrane</keyword>
<keyword evidence="1" id="KW-1133">Transmembrane helix</keyword>
<dbReference type="PaxDb" id="55529-EKX36807"/>
<dbReference type="AlphaFoldDB" id="L1IL22"/>
<organism evidence="4">
    <name type="scientific">Guillardia theta (strain CCMP2712)</name>
    <name type="common">Cryptophyte</name>
    <dbReference type="NCBI Taxonomy" id="905079"/>
    <lineage>
        <taxon>Eukaryota</taxon>
        <taxon>Cryptophyceae</taxon>
        <taxon>Pyrenomonadales</taxon>
        <taxon>Geminigeraceae</taxon>
        <taxon>Guillardia</taxon>
    </lineage>
</organism>
<feature type="domain" description="Cytochrome b5 heme-binding" evidence="2">
    <location>
        <begin position="8"/>
        <end position="56"/>
    </location>
</feature>
<feature type="domain" description="Fatty acid desaturase" evidence="3">
    <location>
        <begin position="122"/>
        <end position="355"/>
    </location>
</feature>
<dbReference type="PANTHER" id="PTHR19353:SF19">
    <property type="entry name" value="DELTA(5) FATTY ACID DESATURASE C-RELATED"/>
    <property type="match status" value="1"/>
</dbReference>
<protein>
    <recommendedName>
        <fullName evidence="7">Cytochrome b5 heme-binding domain-containing protein</fullName>
    </recommendedName>
</protein>
<dbReference type="InterPro" id="IPR012171">
    <property type="entry name" value="Fatty_acid_desaturase"/>
</dbReference>
<keyword evidence="6" id="KW-1185">Reference proteome</keyword>
<dbReference type="OrthoDB" id="260091at2759"/>
<evidence type="ECO:0000313" key="5">
    <source>
        <dbReference type="EnsemblProtists" id="EKX36807"/>
    </source>
</evidence>
<dbReference type="EMBL" id="JH993067">
    <property type="protein sequence ID" value="EKX36807.1"/>
    <property type="molecule type" value="Genomic_DNA"/>
</dbReference>
<dbReference type="GO" id="GO:0006636">
    <property type="term" value="P:unsaturated fatty acid biosynthetic process"/>
    <property type="evidence" value="ECO:0007669"/>
    <property type="project" value="UniProtKB-ARBA"/>
</dbReference>
<name>L1IL22_GUITC</name>
<dbReference type="PIRSF" id="PIRSF015921">
    <property type="entry name" value="FA_sphinglp_des"/>
    <property type="match status" value="1"/>
</dbReference>
<dbReference type="GO" id="GO:0016020">
    <property type="term" value="C:membrane"/>
    <property type="evidence" value="ECO:0007669"/>
    <property type="project" value="TreeGrafter"/>
</dbReference>
<keyword evidence="1" id="KW-0812">Transmembrane</keyword>
<dbReference type="InterPro" id="IPR001199">
    <property type="entry name" value="Cyt_B5-like_heme/steroid-bd"/>
</dbReference>
<dbReference type="PANTHER" id="PTHR19353">
    <property type="entry name" value="FATTY ACID DESATURASE 2"/>
    <property type="match status" value="1"/>
</dbReference>
<dbReference type="Gene3D" id="3.10.120.10">
    <property type="entry name" value="Cytochrome b5-like heme/steroid binding domain"/>
    <property type="match status" value="1"/>
</dbReference>
<dbReference type="GO" id="GO:0042759">
    <property type="term" value="P:long-chain fatty acid biosynthetic process"/>
    <property type="evidence" value="ECO:0007669"/>
    <property type="project" value="UniProtKB-ARBA"/>
</dbReference>
<dbReference type="GO" id="GO:0016717">
    <property type="term" value="F:oxidoreductase activity, acting on paired donors, with oxidation of a pair of donors resulting in the reduction of molecular oxygen to two molecules of water"/>
    <property type="evidence" value="ECO:0007669"/>
    <property type="project" value="UniProtKB-ARBA"/>
</dbReference>
<feature type="transmembrane region" description="Helical" evidence="1">
    <location>
        <begin position="250"/>
        <end position="276"/>
    </location>
</feature>
<gene>
    <name evidence="4" type="ORF">GUITHDRAFT_78647</name>
</gene>
<dbReference type="OMA" id="FGGMQYQ"/>
<dbReference type="HOGENOM" id="CLU_016265_1_1_1"/>
<dbReference type="InterPro" id="IPR005804">
    <property type="entry name" value="FA_desaturase_dom"/>
</dbReference>
<feature type="non-terminal residue" evidence="4">
    <location>
        <position position="1"/>
    </location>
</feature>
<evidence type="ECO:0008006" key="7">
    <source>
        <dbReference type="Google" id="ProtNLM"/>
    </source>
</evidence>
<dbReference type="Proteomes" id="UP000011087">
    <property type="component" value="Unassembled WGS sequence"/>
</dbReference>
<dbReference type="Pfam" id="PF00173">
    <property type="entry name" value="Cyt-b5"/>
    <property type="match status" value="1"/>
</dbReference>
<dbReference type="RefSeq" id="XP_005823787.1">
    <property type="nucleotide sequence ID" value="XM_005823730.1"/>
</dbReference>
<dbReference type="KEGG" id="gtt:GUITHDRAFT_78647"/>
<proteinExistence type="predicted"/>
<reference evidence="4 6" key="1">
    <citation type="journal article" date="2012" name="Nature">
        <title>Algal genomes reveal evolutionary mosaicism and the fate of nucleomorphs.</title>
        <authorList>
            <consortium name="DOE Joint Genome Institute"/>
            <person name="Curtis B.A."/>
            <person name="Tanifuji G."/>
            <person name="Burki F."/>
            <person name="Gruber A."/>
            <person name="Irimia M."/>
            <person name="Maruyama S."/>
            <person name="Arias M.C."/>
            <person name="Ball S.G."/>
            <person name="Gile G.H."/>
            <person name="Hirakawa Y."/>
            <person name="Hopkins J.F."/>
            <person name="Kuo A."/>
            <person name="Rensing S.A."/>
            <person name="Schmutz J."/>
            <person name="Symeonidi A."/>
            <person name="Elias M."/>
            <person name="Eveleigh R.J."/>
            <person name="Herman E.K."/>
            <person name="Klute M.J."/>
            <person name="Nakayama T."/>
            <person name="Obornik M."/>
            <person name="Reyes-Prieto A."/>
            <person name="Armbrust E.V."/>
            <person name="Aves S.J."/>
            <person name="Beiko R.G."/>
            <person name="Coutinho P."/>
            <person name="Dacks J.B."/>
            <person name="Durnford D.G."/>
            <person name="Fast N.M."/>
            <person name="Green B.R."/>
            <person name="Grisdale C.J."/>
            <person name="Hempel F."/>
            <person name="Henrissat B."/>
            <person name="Hoppner M.P."/>
            <person name="Ishida K."/>
            <person name="Kim E."/>
            <person name="Koreny L."/>
            <person name="Kroth P.G."/>
            <person name="Liu Y."/>
            <person name="Malik S.B."/>
            <person name="Maier U.G."/>
            <person name="McRose D."/>
            <person name="Mock T."/>
            <person name="Neilson J.A."/>
            <person name="Onodera N.T."/>
            <person name="Poole A.M."/>
            <person name="Pritham E.J."/>
            <person name="Richards T.A."/>
            <person name="Rocap G."/>
            <person name="Roy S.W."/>
            <person name="Sarai C."/>
            <person name="Schaack S."/>
            <person name="Shirato S."/>
            <person name="Slamovits C.H."/>
            <person name="Spencer D.F."/>
            <person name="Suzuki S."/>
            <person name="Worden A.Z."/>
            <person name="Zauner S."/>
            <person name="Barry K."/>
            <person name="Bell C."/>
            <person name="Bharti A.K."/>
            <person name="Crow J.A."/>
            <person name="Grimwood J."/>
            <person name="Kramer R."/>
            <person name="Lindquist E."/>
            <person name="Lucas S."/>
            <person name="Salamov A."/>
            <person name="McFadden G.I."/>
            <person name="Lane C.E."/>
            <person name="Keeling P.J."/>
            <person name="Gray M.W."/>
            <person name="Grigoriev I.V."/>
            <person name="Archibald J.M."/>
        </authorList>
    </citation>
    <scope>NUCLEOTIDE SEQUENCE</scope>
    <source>
        <strain evidence="4 6">CCMP2712</strain>
    </source>
</reference>
<dbReference type="eggNOG" id="KOG4232">
    <property type="taxonomic scope" value="Eukaryota"/>
</dbReference>
<evidence type="ECO:0000313" key="6">
    <source>
        <dbReference type="Proteomes" id="UP000011087"/>
    </source>
</evidence>
<dbReference type="EnsemblProtists" id="EKX36807">
    <property type="protein sequence ID" value="EKX36807"/>
    <property type="gene ID" value="GUITHDRAFT_78647"/>
</dbReference>
<evidence type="ECO:0000259" key="3">
    <source>
        <dbReference type="Pfam" id="PF00487"/>
    </source>
</evidence>
<sequence>RVQLRVRIDDVWYDLSRWRKAHPAGTHWIDLYRDQDATEVMYGFHSDKGMEMLKRLPKAKTVPEGVKEPSSATMNFRKFRKQLVDDGWFERDWAHEAFNLGSWAFAAAMVRCPYTLKRCIPVTLSQVLGVSNTIAGWLSHDYVHGRGKFADFMRPFGYLCGGMGPTWWSDKHNLHHARTNEVGIDEDIATDPALYIWAPDPKNDAPWRKYQGLYLPLPMSLLFFIWRFDSIKVAVERKLWKELVGLACHYAFMLYWVPAGTFVGALFLSGFMTAIITTVTHQSEELFFDENPEFVEGQFRSTRDAVCSNPFSEWLWGGMQYQLEHHLFPTMPRYRYPALVPHVKKFAEENGLEFRITPEFELLKMNWKLYSDIAKLPAEPGQPSS</sequence>
<evidence type="ECO:0000256" key="1">
    <source>
        <dbReference type="SAM" id="Phobius"/>
    </source>
</evidence>
<dbReference type="SUPFAM" id="SSF55856">
    <property type="entry name" value="Cytochrome b5-like heme/steroid binding domain"/>
    <property type="match status" value="1"/>
</dbReference>
<evidence type="ECO:0000313" key="4">
    <source>
        <dbReference type="EMBL" id="EKX36807.1"/>
    </source>
</evidence>
<dbReference type="GeneID" id="17293557"/>
<feature type="transmembrane region" description="Helical" evidence="1">
    <location>
        <begin position="212"/>
        <end position="229"/>
    </location>
</feature>
<reference evidence="5" key="3">
    <citation type="submission" date="2016-03" db="UniProtKB">
        <authorList>
            <consortium name="EnsemblProtists"/>
        </authorList>
    </citation>
    <scope>IDENTIFICATION</scope>
</reference>
<dbReference type="CDD" id="cd03506">
    <property type="entry name" value="Delta6-FADS-like"/>
    <property type="match status" value="1"/>
</dbReference>
<dbReference type="STRING" id="905079.L1IL22"/>
<accession>L1IL22</accession>
<reference evidence="6" key="2">
    <citation type="submission" date="2012-11" db="EMBL/GenBank/DDBJ databases">
        <authorList>
            <person name="Kuo A."/>
            <person name="Curtis B.A."/>
            <person name="Tanifuji G."/>
            <person name="Burki F."/>
            <person name="Gruber A."/>
            <person name="Irimia M."/>
            <person name="Maruyama S."/>
            <person name="Arias M.C."/>
            <person name="Ball S.G."/>
            <person name="Gile G.H."/>
            <person name="Hirakawa Y."/>
            <person name="Hopkins J.F."/>
            <person name="Rensing S.A."/>
            <person name="Schmutz J."/>
            <person name="Symeonidi A."/>
            <person name="Elias M."/>
            <person name="Eveleigh R.J."/>
            <person name="Herman E.K."/>
            <person name="Klute M.J."/>
            <person name="Nakayama T."/>
            <person name="Obornik M."/>
            <person name="Reyes-Prieto A."/>
            <person name="Armbrust E.V."/>
            <person name="Aves S.J."/>
            <person name="Beiko R.G."/>
            <person name="Coutinho P."/>
            <person name="Dacks J.B."/>
            <person name="Durnford D.G."/>
            <person name="Fast N.M."/>
            <person name="Green B.R."/>
            <person name="Grisdale C."/>
            <person name="Hempe F."/>
            <person name="Henrissat B."/>
            <person name="Hoppner M.P."/>
            <person name="Ishida K.-I."/>
            <person name="Kim E."/>
            <person name="Koreny L."/>
            <person name="Kroth P.G."/>
            <person name="Liu Y."/>
            <person name="Malik S.-B."/>
            <person name="Maier U.G."/>
            <person name="McRose D."/>
            <person name="Mock T."/>
            <person name="Neilson J.A."/>
            <person name="Onodera N.T."/>
            <person name="Poole A.M."/>
            <person name="Pritham E.J."/>
            <person name="Richards T.A."/>
            <person name="Rocap G."/>
            <person name="Roy S.W."/>
            <person name="Sarai C."/>
            <person name="Schaack S."/>
            <person name="Shirato S."/>
            <person name="Slamovits C.H."/>
            <person name="Spencer D.F."/>
            <person name="Suzuki S."/>
            <person name="Worden A.Z."/>
            <person name="Zauner S."/>
            <person name="Barry K."/>
            <person name="Bell C."/>
            <person name="Bharti A.K."/>
            <person name="Crow J.A."/>
            <person name="Grimwood J."/>
            <person name="Kramer R."/>
            <person name="Lindquist E."/>
            <person name="Lucas S."/>
            <person name="Salamov A."/>
            <person name="McFadden G.I."/>
            <person name="Lane C.E."/>
            <person name="Keeling P.J."/>
            <person name="Gray M.W."/>
            <person name="Grigoriev I.V."/>
            <person name="Archibald J.M."/>
        </authorList>
    </citation>
    <scope>NUCLEOTIDE SEQUENCE</scope>
    <source>
        <strain evidence="6">CCMP2712</strain>
    </source>
</reference>